<dbReference type="Gene3D" id="3.40.630.10">
    <property type="entry name" value="Zn peptidases"/>
    <property type="match status" value="1"/>
</dbReference>
<dbReference type="RefSeq" id="WP_160590011.1">
    <property type="nucleotide sequence ID" value="NZ_BAAAFP010000002.1"/>
</dbReference>
<comment type="caution">
    <text evidence="5">The sequence shown here is derived from an EMBL/GenBank/DDBJ whole genome shotgun (WGS) entry which is preliminary data.</text>
</comment>
<dbReference type="Proteomes" id="UP000435243">
    <property type="component" value="Unassembled WGS sequence"/>
</dbReference>
<sequence length="368" mass="39877">MTPPVGVSASAATGCHTQQAAISFDFDGAPQSACVIEGERQFAIVITPEHAPPINPSPWYAFRYEARGNAPISVRIDYLGAAHRYTPKLTTAEGTSEISAQSVDNSGSAVLTLPPGSGTVSAQPLIVQQDYDRQLGQLSALDGVERLTLGYSHTGLPIEALHYGDSSAPELIVLLGRQHPPEVTGAYAMEPFLEQVLARLASDPAAHGRFQLLAVPLLNPDGVARGHWRANLGGKDLNRDWGLFTQPETAAVGRWLDAMPQTARPVVMLDFHSTQNNLFYVQGDEASAPQRQFLSRWLEGREQEFAGYPFTIERRNANPGSGTSKNWFHEAYDIPAYTYEVSDSADPQAADAAARQLADDLIDVLLLD</sequence>
<dbReference type="Pfam" id="PF00246">
    <property type="entry name" value="Peptidase_M14"/>
    <property type="match status" value="1"/>
</dbReference>
<dbReference type="AlphaFoldDB" id="A0A844ZLT0"/>
<dbReference type="PANTHER" id="PTHR12756:SF11">
    <property type="entry name" value="CYTOSOLIC CARBOXYPEPTIDASE 1"/>
    <property type="match status" value="1"/>
</dbReference>
<dbReference type="GO" id="GO:0006508">
    <property type="term" value="P:proteolysis"/>
    <property type="evidence" value="ECO:0007669"/>
    <property type="project" value="InterPro"/>
</dbReference>
<evidence type="ECO:0000256" key="1">
    <source>
        <dbReference type="ARBA" id="ARBA00001947"/>
    </source>
</evidence>
<reference evidence="5 6" key="1">
    <citation type="submission" date="2019-12" db="EMBL/GenBank/DDBJ databases">
        <title>Genomic-based taxomic classification of the family Erythrobacteraceae.</title>
        <authorList>
            <person name="Xu L."/>
        </authorList>
    </citation>
    <scope>NUCLEOTIDE SEQUENCE [LARGE SCALE GENOMIC DNA]</scope>
    <source>
        <strain evidence="5 6">JCM 16339</strain>
    </source>
</reference>
<dbReference type="OrthoDB" id="6221272at2"/>
<dbReference type="InterPro" id="IPR000834">
    <property type="entry name" value="Peptidase_M14"/>
</dbReference>
<feature type="active site" description="Proton donor/acceptor" evidence="2">
    <location>
        <position position="340"/>
    </location>
</feature>
<feature type="domain" description="Peptidase M14" evidence="4">
    <location>
        <begin position="121"/>
        <end position="361"/>
    </location>
</feature>
<evidence type="ECO:0000259" key="4">
    <source>
        <dbReference type="PROSITE" id="PS52035"/>
    </source>
</evidence>
<dbReference type="CDD" id="cd06237">
    <property type="entry name" value="M14_Nna1-like"/>
    <property type="match status" value="1"/>
</dbReference>
<evidence type="ECO:0000256" key="2">
    <source>
        <dbReference type="PROSITE-ProRule" id="PRU01379"/>
    </source>
</evidence>
<dbReference type="PROSITE" id="PS52035">
    <property type="entry name" value="PEPTIDASE_M14"/>
    <property type="match status" value="1"/>
</dbReference>
<dbReference type="GO" id="GO:0004181">
    <property type="term" value="F:metallocarboxypeptidase activity"/>
    <property type="evidence" value="ECO:0007669"/>
    <property type="project" value="InterPro"/>
</dbReference>
<organism evidence="5 6">
    <name type="scientific">Alteraurantiacibacter aestuarii</name>
    <dbReference type="NCBI Taxonomy" id="650004"/>
    <lineage>
        <taxon>Bacteria</taxon>
        <taxon>Pseudomonadati</taxon>
        <taxon>Pseudomonadota</taxon>
        <taxon>Alphaproteobacteria</taxon>
        <taxon>Sphingomonadales</taxon>
        <taxon>Erythrobacteraceae</taxon>
        <taxon>Alteraurantiacibacter</taxon>
    </lineage>
</organism>
<feature type="compositionally biased region" description="Polar residues" evidence="3">
    <location>
        <begin position="93"/>
        <end position="109"/>
    </location>
</feature>
<proteinExistence type="inferred from homology"/>
<comment type="similarity">
    <text evidence="2">Belongs to the peptidase M14 family.</text>
</comment>
<keyword evidence="6" id="KW-1185">Reference proteome</keyword>
<dbReference type="SMART" id="SM00631">
    <property type="entry name" value="Zn_pept"/>
    <property type="match status" value="1"/>
</dbReference>
<evidence type="ECO:0000313" key="6">
    <source>
        <dbReference type="Proteomes" id="UP000435243"/>
    </source>
</evidence>
<evidence type="ECO:0000313" key="5">
    <source>
        <dbReference type="EMBL" id="MXO88066.1"/>
    </source>
</evidence>
<feature type="region of interest" description="Disordered" evidence="3">
    <location>
        <begin position="93"/>
        <end position="114"/>
    </location>
</feature>
<dbReference type="GO" id="GO:0008270">
    <property type="term" value="F:zinc ion binding"/>
    <property type="evidence" value="ECO:0007669"/>
    <property type="project" value="InterPro"/>
</dbReference>
<protein>
    <recommendedName>
        <fullName evidence="4">Peptidase M14 domain-containing protein</fullName>
    </recommendedName>
</protein>
<name>A0A844ZLT0_9SPHN</name>
<comment type="cofactor">
    <cofactor evidence="1">
        <name>Zn(2+)</name>
        <dbReference type="ChEBI" id="CHEBI:29105"/>
    </cofactor>
</comment>
<dbReference type="EMBL" id="WTYY01000002">
    <property type="protein sequence ID" value="MXO88066.1"/>
    <property type="molecule type" value="Genomic_DNA"/>
</dbReference>
<accession>A0A844ZLT0</accession>
<evidence type="ECO:0000256" key="3">
    <source>
        <dbReference type="SAM" id="MobiDB-lite"/>
    </source>
</evidence>
<dbReference type="InterPro" id="IPR050821">
    <property type="entry name" value="Cytosolic_carboxypeptidase"/>
</dbReference>
<dbReference type="SUPFAM" id="SSF53187">
    <property type="entry name" value="Zn-dependent exopeptidases"/>
    <property type="match status" value="1"/>
</dbReference>
<dbReference type="PANTHER" id="PTHR12756">
    <property type="entry name" value="CYTOSOLIC CARBOXYPEPTIDASE"/>
    <property type="match status" value="1"/>
</dbReference>
<gene>
    <name evidence="5" type="ORF">GRI32_04860</name>
</gene>